<sequence>MTYNFDIVGVSPVWNFFKHQQYVEQSPNRSCAYLGSYECTLDGFIEATSLIYKKPDWDWDKVVSEMVTFWLNAGDHVSQWKKELAQAEETSLLVGRIANFQSLRTEFEGLIEN</sequence>
<accession>A0A6M0RDH1</accession>
<evidence type="ECO:0000313" key="2">
    <source>
        <dbReference type="Proteomes" id="UP000481033"/>
    </source>
</evidence>
<evidence type="ECO:0000313" key="1">
    <source>
        <dbReference type="EMBL" id="NEZ54348.1"/>
    </source>
</evidence>
<organism evidence="1 2">
    <name type="scientific">Adonisia turfae CCMR0081</name>
    <dbReference type="NCBI Taxonomy" id="2292702"/>
    <lineage>
        <taxon>Bacteria</taxon>
        <taxon>Bacillati</taxon>
        <taxon>Cyanobacteriota</taxon>
        <taxon>Adonisia</taxon>
        <taxon>Adonisia turfae</taxon>
    </lineage>
</organism>
<comment type="caution">
    <text evidence="1">The sequence shown here is derived from an EMBL/GenBank/DDBJ whole genome shotgun (WGS) entry which is preliminary data.</text>
</comment>
<gene>
    <name evidence="1" type="ORF">DXZ20_01265</name>
</gene>
<name>A0A6M0RDH1_9CYAN</name>
<proteinExistence type="predicted"/>
<dbReference type="RefSeq" id="WP_163659702.1">
    <property type="nucleotide sequence ID" value="NZ_QXHD01000003.1"/>
</dbReference>
<protein>
    <submittedName>
        <fullName evidence="1">Uncharacterized protein</fullName>
    </submittedName>
</protein>
<dbReference type="EMBL" id="QXHD01000003">
    <property type="protein sequence ID" value="NEZ54348.1"/>
    <property type="molecule type" value="Genomic_DNA"/>
</dbReference>
<reference evidence="1 2" key="1">
    <citation type="journal article" date="2020" name="Microb. Ecol.">
        <title>Ecogenomics of the Marine Benthic Filamentous Cyanobacterium Adonisia.</title>
        <authorList>
            <person name="Walter J.M."/>
            <person name="Coutinho F.H."/>
            <person name="Leomil L."/>
            <person name="Hargreaves P.I."/>
            <person name="Campeao M.E."/>
            <person name="Vieira V.V."/>
            <person name="Silva B.S."/>
            <person name="Fistarol G.O."/>
            <person name="Salomon P.S."/>
            <person name="Sawabe T."/>
            <person name="Mino S."/>
            <person name="Hosokawa M."/>
            <person name="Miyashita H."/>
            <person name="Maruyama F."/>
            <person name="van Verk M.C."/>
            <person name="Dutilh B.E."/>
            <person name="Thompson C.C."/>
            <person name="Thompson F.L."/>
        </authorList>
    </citation>
    <scope>NUCLEOTIDE SEQUENCE [LARGE SCALE GENOMIC DNA]</scope>
    <source>
        <strain evidence="1 2">CCMR0081</strain>
    </source>
</reference>
<dbReference type="AlphaFoldDB" id="A0A6M0RDH1"/>
<dbReference type="Proteomes" id="UP000481033">
    <property type="component" value="Unassembled WGS sequence"/>
</dbReference>
<keyword evidence="2" id="KW-1185">Reference proteome</keyword>